<dbReference type="InParanoid" id="A0A2K1JUT0"/>
<accession>A0A2K1JUT0</accession>
<gene>
    <name evidence="1" type="ORF">PHYPA_015051</name>
</gene>
<organism evidence="1">
    <name type="scientific">Physcomitrium patens</name>
    <name type="common">Spreading-leaved earth moss</name>
    <name type="synonym">Physcomitrella patens</name>
    <dbReference type="NCBI Taxonomy" id="3218"/>
    <lineage>
        <taxon>Eukaryota</taxon>
        <taxon>Viridiplantae</taxon>
        <taxon>Streptophyta</taxon>
        <taxon>Embryophyta</taxon>
        <taxon>Bryophyta</taxon>
        <taxon>Bryophytina</taxon>
        <taxon>Bryopsida</taxon>
        <taxon>Funariidae</taxon>
        <taxon>Funariales</taxon>
        <taxon>Funariaceae</taxon>
        <taxon>Physcomitrium</taxon>
    </lineage>
</organism>
<dbReference type="AlphaFoldDB" id="A0A2K1JUT0"/>
<protein>
    <submittedName>
        <fullName evidence="1 2">Uncharacterized protein</fullName>
    </submittedName>
</protein>
<reference evidence="2" key="3">
    <citation type="submission" date="2020-12" db="UniProtKB">
        <authorList>
            <consortium name="EnsemblPlants"/>
        </authorList>
    </citation>
    <scope>IDENTIFICATION</scope>
</reference>
<name>A0A2K1JUT0_PHYPA</name>
<evidence type="ECO:0000313" key="1">
    <source>
        <dbReference type="EMBL" id="PNR45280.1"/>
    </source>
</evidence>
<reference evidence="1 3" key="2">
    <citation type="journal article" date="2018" name="Plant J.">
        <title>The Physcomitrella patens chromosome-scale assembly reveals moss genome structure and evolution.</title>
        <authorList>
            <person name="Lang D."/>
            <person name="Ullrich K.K."/>
            <person name="Murat F."/>
            <person name="Fuchs J."/>
            <person name="Jenkins J."/>
            <person name="Haas F.B."/>
            <person name="Piednoel M."/>
            <person name="Gundlach H."/>
            <person name="Van Bel M."/>
            <person name="Meyberg R."/>
            <person name="Vives C."/>
            <person name="Morata J."/>
            <person name="Symeonidi A."/>
            <person name="Hiss M."/>
            <person name="Muchero W."/>
            <person name="Kamisugi Y."/>
            <person name="Saleh O."/>
            <person name="Blanc G."/>
            <person name="Decker E.L."/>
            <person name="van Gessel N."/>
            <person name="Grimwood J."/>
            <person name="Hayes R.D."/>
            <person name="Graham S.W."/>
            <person name="Gunter L.E."/>
            <person name="McDaniel S.F."/>
            <person name="Hoernstein S.N.W."/>
            <person name="Larsson A."/>
            <person name="Li F.W."/>
            <person name="Perroud P.F."/>
            <person name="Phillips J."/>
            <person name="Ranjan P."/>
            <person name="Rokshar D.S."/>
            <person name="Rothfels C.J."/>
            <person name="Schneider L."/>
            <person name="Shu S."/>
            <person name="Stevenson D.W."/>
            <person name="Thummler F."/>
            <person name="Tillich M."/>
            <person name="Villarreal Aguilar J.C."/>
            <person name="Widiez T."/>
            <person name="Wong G.K."/>
            <person name="Wymore A."/>
            <person name="Zhang Y."/>
            <person name="Zimmer A.D."/>
            <person name="Quatrano R.S."/>
            <person name="Mayer K.F.X."/>
            <person name="Goodstein D."/>
            <person name="Casacuberta J.M."/>
            <person name="Vandepoele K."/>
            <person name="Reski R."/>
            <person name="Cuming A.C."/>
            <person name="Tuskan G.A."/>
            <person name="Maumus F."/>
            <person name="Salse J."/>
            <person name="Schmutz J."/>
            <person name="Rensing S.A."/>
        </authorList>
    </citation>
    <scope>NUCLEOTIDE SEQUENCE [LARGE SCALE GENOMIC DNA]</scope>
    <source>
        <strain evidence="2 3">cv. Gransden 2004</strain>
    </source>
</reference>
<dbReference type="Proteomes" id="UP000006727">
    <property type="component" value="Chromosome 11"/>
</dbReference>
<dbReference type="EMBL" id="ABEU02000011">
    <property type="protein sequence ID" value="PNR45280.1"/>
    <property type="molecule type" value="Genomic_DNA"/>
</dbReference>
<dbReference type="EnsemblPlants" id="Pp3c11_15141V3.1">
    <property type="protein sequence ID" value="PAC:32956954.CDS.1"/>
    <property type="gene ID" value="Pp3c11_15141"/>
</dbReference>
<evidence type="ECO:0000313" key="2">
    <source>
        <dbReference type="EnsemblPlants" id="PAC:32956954.CDS.1"/>
    </source>
</evidence>
<sequence length="67" mass="7495">MIIPSAGSCGSHVDLVLRLLETWYELVLLQVESELPVTSRLAKGRGWSAVGKLPVITSLFLLRFWIK</sequence>
<reference evidence="1 3" key="1">
    <citation type="journal article" date="2008" name="Science">
        <title>The Physcomitrella genome reveals evolutionary insights into the conquest of land by plants.</title>
        <authorList>
            <person name="Rensing S."/>
            <person name="Lang D."/>
            <person name="Zimmer A."/>
            <person name="Terry A."/>
            <person name="Salamov A."/>
            <person name="Shapiro H."/>
            <person name="Nishiyama T."/>
            <person name="Perroud P.-F."/>
            <person name="Lindquist E."/>
            <person name="Kamisugi Y."/>
            <person name="Tanahashi T."/>
            <person name="Sakakibara K."/>
            <person name="Fujita T."/>
            <person name="Oishi K."/>
            <person name="Shin-I T."/>
            <person name="Kuroki Y."/>
            <person name="Toyoda A."/>
            <person name="Suzuki Y."/>
            <person name="Hashimoto A."/>
            <person name="Yamaguchi K."/>
            <person name="Sugano A."/>
            <person name="Kohara Y."/>
            <person name="Fujiyama A."/>
            <person name="Anterola A."/>
            <person name="Aoki S."/>
            <person name="Ashton N."/>
            <person name="Barbazuk W.B."/>
            <person name="Barker E."/>
            <person name="Bennetzen J."/>
            <person name="Bezanilla M."/>
            <person name="Blankenship R."/>
            <person name="Cho S.H."/>
            <person name="Dutcher S."/>
            <person name="Estelle M."/>
            <person name="Fawcett J.A."/>
            <person name="Gundlach H."/>
            <person name="Hanada K."/>
            <person name="Heyl A."/>
            <person name="Hicks K.A."/>
            <person name="Hugh J."/>
            <person name="Lohr M."/>
            <person name="Mayer K."/>
            <person name="Melkozernov A."/>
            <person name="Murata T."/>
            <person name="Nelson D."/>
            <person name="Pils B."/>
            <person name="Prigge M."/>
            <person name="Reiss B."/>
            <person name="Renner T."/>
            <person name="Rombauts S."/>
            <person name="Rushton P."/>
            <person name="Sanderfoot A."/>
            <person name="Schween G."/>
            <person name="Shiu S.-H."/>
            <person name="Stueber K."/>
            <person name="Theodoulou F.L."/>
            <person name="Tu H."/>
            <person name="Van de Peer Y."/>
            <person name="Verrier P.J."/>
            <person name="Waters E."/>
            <person name="Wood A."/>
            <person name="Yang L."/>
            <person name="Cove D."/>
            <person name="Cuming A."/>
            <person name="Hasebe M."/>
            <person name="Lucas S."/>
            <person name="Mishler D.B."/>
            <person name="Reski R."/>
            <person name="Grigoriev I."/>
            <person name="Quatrano R.S."/>
            <person name="Boore J.L."/>
        </authorList>
    </citation>
    <scope>NUCLEOTIDE SEQUENCE [LARGE SCALE GENOMIC DNA]</scope>
    <source>
        <strain evidence="2 3">cv. Gransden 2004</strain>
    </source>
</reference>
<evidence type="ECO:0000313" key="3">
    <source>
        <dbReference type="Proteomes" id="UP000006727"/>
    </source>
</evidence>
<proteinExistence type="predicted"/>
<keyword evidence="3" id="KW-1185">Reference proteome</keyword>
<dbReference type="Gramene" id="Pp3c11_15141V3.1">
    <property type="protein sequence ID" value="PAC:32956954.CDS.1"/>
    <property type="gene ID" value="Pp3c11_15141"/>
</dbReference>